<name>H2ZMZ0_CIOSA</name>
<dbReference type="HOGENOM" id="CLU_1104823_0_0_1"/>
<reference evidence="1" key="3">
    <citation type="submission" date="2025-09" db="UniProtKB">
        <authorList>
            <consortium name="Ensembl"/>
        </authorList>
    </citation>
    <scope>IDENTIFICATION</scope>
</reference>
<evidence type="ECO:0000313" key="1">
    <source>
        <dbReference type="Ensembl" id="ENSCSAVP00000018956.1"/>
    </source>
</evidence>
<reference evidence="2" key="1">
    <citation type="submission" date="2003-08" db="EMBL/GenBank/DDBJ databases">
        <authorList>
            <person name="Birren B."/>
            <person name="Nusbaum C."/>
            <person name="Abebe A."/>
            <person name="Abouelleil A."/>
            <person name="Adekoya E."/>
            <person name="Ait-zahra M."/>
            <person name="Allen N."/>
            <person name="Allen T."/>
            <person name="An P."/>
            <person name="Anderson M."/>
            <person name="Anderson S."/>
            <person name="Arachchi H."/>
            <person name="Armbruster J."/>
            <person name="Bachantsang P."/>
            <person name="Baldwin J."/>
            <person name="Barry A."/>
            <person name="Bayul T."/>
            <person name="Blitshsteyn B."/>
            <person name="Bloom T."/>
            <person name="Blye J."/>
            <person name="Boguslavskiy L."/>
            <person name="Borowsky M."/>
            <person name="Boukhgalter B."/>
            <person name="Brunache A."/>
            <person name="Butler J."/>
            <person name="Calixte N."/>
            <person name="Calvo S."/>
            <person name="Camarata J."/>
            <person name="Campo K."/>
            <person name="Chang J."/>
            <person name="Cheshatsang Y."/>
            <person name="Citroen M."/>
            <person name="Collymore A."/>
            <person name="Considine T."/>
            <person name="Cook A."/>
            <person name="Cooke P."/>
            <person name="Corum B."/>
            <person name="Cuomo C."/>
            <person name="David R."/>
            <person name="Dawoe T."/>
            <person name="Degray S."/>
            <person name="Dodge S."/>
            <person name="Dooley K."/>
            <person name="Dorje P."/>
            <person name="Dorjee K."/>
            <person name="Dorris L."/>
            <person name="Duffey N."/>
            <person name="Dupes A."/>
            <person name="Elkins T."/>
            <person name="Engels R."/>
            <person name="Erickson J."/>
            <person name="Farina A."/>
            <person name="Faro S."/>
            <person name="Ferreira P."/>
            <person name="Fischer H."/>
            <person name="Fitzgerald M."/>
            <person name="Foley K."/>
            <person name="Gage D."/>
            <person name="Galagan J."/>
            <person name="Gearin G."/>
            <person name="Gnerre S."/>
            <person name="Gnirke A."/>
            <person name="Goyette A."/>
            <person name="Graham J."/>
            <person name="Grandbois E."/>
            <person name="Gyaltsen K."/>
            <person name="Hafez N."/>
            <person name="Hagopian D."/>
            <person name="Hagos B."/>
            <person name="Hall J."/>
            <person name="Hatcher B."/>
            <person name="Heller A."/>
            <person name="Higgins H."/>
            <person name="Honan T."/>
            <person name="Horn A."/>
            <person name="Houde N."/>
            <person name="Hughes L."/>
            <person name="Hulme W."/>
            <person name="Husby E."/>
            <person name="Iliev I."/>
            <person name="Jaffe D."/>
            <person name="Jones C."/>
            <person name="Kamal M."/>
            <person name="Kamat A."/>
            <person name="Kamvysselis M."/>
            <person name="Karlsson E."/>
            <person name="Kells C."/>
            <person name="Kieu A."/>
            <person name="Kisner P."/>
            <person name="Kodira C."/>
            <person name="Kulbokas E."/>
            <person name="Labutti K."/>
            <person name="Lama D."/>
            <person name="Landers T."/>
            <person name="Leger J."/>
            <person name="Levine S."/>
            <person name="Lewis D."/>
            <person name="Lewis T."/>
            <person name="Lindblad-toh K."/>
            <person name="Liu X."/>
            <person name="Lokyitsang T."/>
            <person name="Lokyitsang Y."/>
            <person name="Lucien O."/>
            <person name="Lui A."/>
            <person name="Ma L.J."/>
            <person name="Mabbitt R."/>
            <person name="Macdonald J."/>
            <person name="Maclean C."/>
            <person name="Major J."/>
            <person name="Manning J."/>
            <person name="Marabella R."/>
            <person name="Maru K."/>
            <person name="Matthews C."/>
            <person name="Mauceli E."/>
            <person name="Mccarthy M."/>
            <person name="Mcdonough S."/>
            <person name="Mcghee T."/>
            <person name="Meldrim J."/>
            <person name="Meneus L."/>
            <person name="Mesirov J."/>
            <person name="Mihalev A."/>
            <person name="Mihova T."/>
            <person name="Mikkelsen T."/>
            <person name="Mlenga V."/>
            <person name="Moru K."/>
            <person name="Mozes J."/>
            <person name="Mulrain L."/>
            <person name="Munson G."/>
            <person name="Naylor J."/>
            <person name="Newes C."/>
            <person name="Nguyen C."/>
            <person name="Nguyen N."/>
            <person name="Nguyen T."/>
            <person name="Nicol R."/>
            <person name="Nielsen C."/>
            <person name="Nizzari M."/>
            <person name="Norbu C."/>
            <person name="Norbu N."/>
            <person name="O'donnell P."/>
            <person name="Okoawo O."/>
            <person name="O'leary S."/>
            <person name="Omotosho B."/>
            <person name="O'neill K."/>
            <person name="Osman S."/>
            <person name="Parker S."/>
            <person name="Perrin D."/>
            <person name="Phunkhang P."/>
            <person name="Piqani B."/>
            <person name="Purcell S."/>
            <person name="Rachupka T."/>
            <person name="Ramasamy U."/>
            <person name="Rameau R."/>
            <person name="Ray V."/>
            <person name="Raymond C."/>
            <person name="Retta R."/>
            <person name="Richardson S."/>
            <person name="Rise C."/>
            <person name="Rodriguez J."/>
            <person name="Rogers J."/>
            <person name="Rogov P."/>
            <person name="Rutman M."/>
            <person name="Schupbach R."/>
            <person name="Seaman C."/>
            <person name="Settipalli S."/>
            <person name="Sharpe T."/>
            <person name="Sheridan J."/>
            <person name="Sherpa N."/>
            <person name="Shi J."/>
            <person name="Smirnov S."/>
            <person name="Smith C."/>
            <person name="Sougnez C."/>
            <person name="Spencer B."/>
            <person name="Stalker J."/>
            <person name="Stange-thomann N."/>
            <person name="Stavropoulos S."/>
            <person name="Stetson K."/>
            <person name="Stone C."/>
            <person name="Stone S."/>
            <person name="Stubbs M."/>
            <person name="Talamas J."/>
            <person name="Tchuinga P."/>
            <person name="Tenzing P."/>
            <person name="Tesfaye S."/>
            <person name="Theodore J."/>
            <person name="Thoulutsang Y."/>
            <person name="Topham K."/>
            <person name="Towey S."/>
            <person name="Tsamla T."/>
            <person name="Tsomo N."/>
            <person name="Vallee D."/>
            <person name="Vassiliev H."/>
            <person name="Venkataraman V."/>
            <person name="Vinson J."/>
            <person name="Vo A."/>
            <person name="Wade C."/>
            <person name="Wang S."/>
            <person name="Wangchuk T."/>
            <person name="Wangdi T."/>
            <person name="Whittaker C."/>
            <person name="Wilkinson J."/>
            <person name="Wu Y."/>
            <person name="Wyman D."/>
            <person name="Yadav S."/>
            <person name="Yang S."/>
            <person name="Yang X."/>
            <person name="Yeager S."/>
            <person name="Yee E."/>
            <person name="Young G."/>
            <person name="Zainoun J."/>
            <person name="Zembeck L."/>
            <person name="Zimmer A."/>
            <person name="Zody M."/>
            <person name="Lander E."/>
        </authorList>
    </citation>
    <scope>NUCLEOTIDE SEQUENCE [LARGE SCALE GENOMIC DNA]</scope>
</reference>
<dbReference type="Proteomes" id="UP000007875">
    <property type="component" value="Unassembled WGS sequence"/>
</dbReference>
<sequence>MDFEACQFKVDGYRRPSFHNLHLSADKVKWCTRFGRCDSPLVVAISEQPNTFSGGSCIFVVLHLGSHPNEANVVLSEHQFSIVLNCSDNFLHHYNFSLDQEYSVTPIKPFPLEKVVLSTKSEDIFNWTQQNEFETGLLVASTCNKSMLVRCGDVFLAPPLAAFGTDTSYTLERFNELRAVYCEPAQQGVITVSTSIVVVRSEETNAKQVKEDRSHLKLQIIDDTNLFNLIGEQIGSTILCSESVASELNICDEKYVSVLLTSTAMGSEQLV</sequence>
<dbReference type="GeneTree" id="ENSGT00390000014313"/>
<dbReference type="OMA" id="IKPFPLE"/>
<dbReference type="Ensembl" id="ENSCSAVT00000019163.1">
    <property type="protein sequence ID" value="ENSCSAVP00000018956.1"/>
    <property type="gene ID" value="ENSCSAVG00000011132.1"/>
</dbReference>
<proteinExistence type="predicted"/>
<dbReference type="AlphaFoldDB" id="H2ZMZ0"/>
<reference evidence="1" key="2">
    <citation type="submission" date="2025-08" db="UniProtKB">
        <authorList>
            <consortium name="Ensembl"/>
        </authorList>
    </citation>
    <scope>IDENTIFICATION</scope>
</reference>
<protein>
    <submittedName>
        <fullName evidence="1">Uncharacterized protein</fullName>
    </submittedName>
</protein>
<dbReference type="InParanoid" id="H2ZMZ0"/>
<organism evidence="1 2">
    <name type="scientific">Ciona savignyi</name>
    <name type="common">Pacific transparent sea squirt</name>
    <dbReference type="NCBI Taxonomy" id="51511"/>
    <lineage>
        <taxon>Eukaryota</taxon>
        <taxon>Metazoa</taxon>
        <taxon>Chordata</taxon>
        <taxon>Tunicata</taxon>
        <taxon>Ascidiacea</taxon>
        <taxon>Phlebobranchia</taxon>
        <taxon>Cionidae</taxon>
        <taxon>Ciona</taxon>
    </lineage>
</organism>
<evidence type="ECO:0000313" key="2">
    <source>
        <dbReference type="Proteomes" id="UP000007875"/>
    </source>
</evidence>
<keyword evidence="2" id="KW-1185">Reference proteome</keyword>
<accession>H2ZMZ0</accession>
<dbReference type="STRING" id="51511.ENSCSAVP00000018956"/>